<name>A0A8I6X4M1_HORVV</name>
<evidence type="ECO:0000259" key="4">
    <source>
        <dbReference type="PROSITE" id="PS50144"/>
    </source>
</evidence>
<dbReference type="GO" id="GO:0016567">
    <property type="term" value="P:protein ubiquitination"/>
    <property type="evidence" value="ECO:0007669"/>
    <property type="project" value="InterPro"/>
</dbReference>
<dbReference type="EnsemblPlants" id="HORVU.MOREX.r3.3HG0298640.1">
    <property type="protein sequence ID" value="HORVU.MOREX.r3.3HG0298640.1.CDS1"/>
    <property type="gene ID" value="HORVU.MOREX.r3.3HG0298640"/>
</dbReference>
<proteinExistence type="inferred from homology"/>
<dbReference type="SMART" id="SM00225">
    <property type="entry name" value="BTB"/>
    <property type="match status" value="1"/>
</dbReference>
<comment type="similarity">
    <text evidence="2">Belongs to the Tdpoz family.</text>
</comment>
<gene>
    <name evidence="5" type="primary">LOC123440450</name>
</gene>
<dbReference type="InterPro" id="IPR011333">
    <property type="entry name" value="SKP1/BTB/POZ_sf"/>
</dbReference>
<reference evidence="6" key="1">
    <citation type="journal article" date="2012" name="Nature">
        <title>A physical, genetic and functional sequence assembly of the barley genome.</title>
        <authorList>
            <consortium name="The International Barley Genome Sequencing Consortium"/>
            <person name="Mayer K.F."/>
            <person name="Waugh R."/>
            <person name="Brown J.W."/>
            <person name="Schulman A."/>
            <person name="Langridge P."/>
            <person name="Platzer M."/>
            <person name="Fincher G.B."/>
            <person name="Muehlbauer G.J."/>
            <person name="Sato K."/>
            <person name="Close T.J."/>
            <person name="Wise R.P."/>
            <person name="Stein N."/>
        </authorList>
    </citation>
    <scope>NUCLEOTIDE SEQUENCE [LARGE SCALE GENOMIC DNA]</scope>
    <source>
        <strain evidence="6">cv. Morex</strain>
    </source>
</reference>
<dbReference type="Pfam" id="PF24570">
    <property type="entry name" value="BACK_BPM_SPOP"/>
    <property type="match status" value="1"/>
</dbReference>
<dbReference type="SUPFAM" id="SSF54695">
    <property type="entry name" value="POZ domain"/>
    <property type="match status" value="1"/>
</dbReference>
<dbReference type="CDD" id="cd18280">
    <property type="entry name" value="BTB_POZ_BPM_plant"/>
    <property type="match status" value="1"/>
</dbReference>
<dbReference type="InterPro" id="IPR002083">
    <property type="entry name" value="MATH/TRAF_dom"/>
</dbReference>
<dbReference type="InterPro" id="IPR045005">
    <property type="entry name" value="BPM1-6"/>
</dbReference>
<dbReference type="Pfam" id="PF22486">
    <property type="entry name" value="MATH_2"/>
    <property type="match status" value="1"/>
</dbReference>
<evidence type="ECO:0000256" key="1">
    <source>
        <dbReference type="ARBA" id="ARBA00004906"/>
    </source>
</evidence>
<dbReference type="Gene3D" id="3.30.710.10">
    <property type="entry name" value="Potassium Channel Kv1.1, Chain A"/>
    <property type="match status" value="1"/>
</dbReference>
<dbReference type="GeneID" id="123440450"/>
<accession>A0A8I6X4M1</accession>
<dbReference type="KEGG" id="hvg:123440450"/>
<feature type="domain" description="MATH" evidence="4">
    <location>
        <begin position="25"/>
        <end position="157"/>
    </location>
</feature>
<dbReference type="RefSeq" id="XP_044972948.1">
    <property type="nucleotide sequence ID" value="XM_045117013.1"/>
</dbReference>
<dbReference type="Pfam" id="PF00651">
    <property type="entry name" value="BTB"/>
    <property type="match status" value="1"/>
</dbReference>
<dbReference type="PANTHER" id="PTHR26379">
    <property type="entry name" value="BTB/POZ AND MATH DOMAIN-CONTAINING PROTEIN 1"/>
    <property type="match status" value="1"/>
</dbReference>
<dbReference type="Gramene" id="HORVU.MOREX.r3.3HG0298640.1">
    <property type="protein sequence ID" value="HORVU.MOREX.r3.3HG0298640.1.CDS1"/>
    <property type="gene ID" value="HORVU.MOREX.r3.3HG0298640"/>
</dbReference>
<dbReference type="Gene3D" id="2.60.210.10">
    <property type="entry name" value="Apoptosis, Tumor Necrosis Factor Receptor Associated Protein 2, Chain A"/>
    <property type="match status" value="1"/>
</dbReference>
<evidence type="ECO:0000313" key="5">
    <source>
        <dbReference type="EnsemblPlants" id="HORVU.MOREX.r3.3HG0298640.1.CDS1"/>
    </source>
</evidence>
<feature type="domain" description="BTB" evidence="3">
    <location>
        <begin position="188"/>
        <end position="256"/>
    </location>
</feature>
<comment type="pathway">
    <text evidence="1">Protein modification; protein ubiquitination.</text>
</comment>
<evidence type="ECO:0000313" key="6">
    <source>
        <dbReference type="Proteomes" id="UP000011116"/>
    </source>
</evidence>
<dbReference type="Proteomes" id="UP000011116">
    <property type="component" value="Chromosome 3H"/>
</dbReference>
<dbReference type="PROSITE" id="PS50097">
    <property type="entry name" value="BTB"/>
    <property type="match status" value="1"/>
</dbReference>
<dbReference type="PANTHER" id="PTHR26379:SF522">
    <property type="entry name" value="(BREAD WHEAT) HYPOTHETICAL PROTEIN"/>
    <property type="match status" value="1"/>
</dbReference>
<reference evidence="5" key="2">
    <citation type="submission" date="2020-10" db="EMBL/GenBank/DDBJ databases">
        <authorList>
            <person name="Scholz U."/>
            <person name="Mascher M."/>
            <person name="Fiebig A."/>
        </authorList>
    </citation>
    <scope>NUCLEOTIDE SEQUENCE [LARGE SCALE GENOMIC DNA]</scope>
    <source>
        <strain evidence="5">cv. Morex</strain>
    </source>
</reference>
<dbReference type="AlphaFoldDB" id="A0A8I6X4M1"/>
<protein>
    <recommendedName>
        <fullName evidence="7">BTB domain-containing protein</fullName>
    </recommendedName>
</protein>
<reference evidence="5" key="3">
    <citation type="submission" date="2022-01" db="UniProtKB">
        <authorList>
            <consortium name="EnsemblPlants"/>
        </authorList>
    </citation>
    <scope>IDENTIFICATION</scope>
    <source>
        <strain evidence="5">subsp. vulgare</strain>
    </source>
</reference>
<dbReference type="OrthoDB" id="6359816at2759"/>
<dbReference type="CDD" id="cd00121">
    <property type="entry name" value="MATH"/>
    <property type="match status" value="1"/>
</dbReference>
<keyword evidence="6" id="KW-1185">Reference proteome</keyword>
<evidence type="ECO:0008006" key="7">
    <source>
        <dbReference type="Google" id="ProtNLM"/>
    </source>
</evidence>
<dbReference type="InterPro" id="IPR008974">
    <property type="entry name" value="TRAF-like"/>
</dbReference>
<organism evidence="5 6">
    <name type="scientific">Hordeum vulgare subsp. vulgare</name>
    <name type="common">Domesticated barley</name>
    <dbReference type="NCBI Taxonomy" id="112509"/>
    <lineage>
        <taxon>Eukaryota</taxon>
        <taxon>Viridiplantae</taxon>
        <taxon>Streptophyta</taxon>
        <taxon>Embryophyta</taxon>
        <taxon>Tracheophyta</taxon>
        <taxon>Spermatophyta</taxon>
        <taxon>Magnoliopsida</taxon>
        <taxon>Liliopsida</taxon>
        <taxon>Poales</taxon>
        <taxon>Poaceae</taxon>
        <taxon>BOP clade</taxon>
        <taxon>Pooideae</taxon>
        <taxon>Triticodae</taxon>
        <taxon>Triticeae</taxon>
        <taxon>Hordeinae</taxon>
        <taxon>Hordeum</taxon>
    </lineage>
</organism>
<dbReference type="InterPro" id="IPR056423">
    <property type="entry name" value="BACK_BPM_SPOP"/>
</dbReference>
<dbReference type="Gene3D" id="1.25.40.420">
    <property type="match status" value="1"/>
</dbReference>
<dbReference type="SMR" id="A0A8I6X4M1"/>
<sequence>MSFAGVSIIDYGKASGHAIDVSAASGYHLLVVNRYCRTKYYASVSTVRMIQSLPFKVGGHRWCIQYFPDGNAEECANSVSLFLALLDENVTEALKVQYDFSFVDDLEKQDSAYIRANEPHCFSSSHPAWGYDGFIKRDALQKSKHLNKDCFTIRCDLVIATTVDLSIKVPPSTIHQHINDLLLSKEGTDVTFHVGGETFVAHRCVLAARSTVFKAELFGPTKEGTVASVVQIQDMEAKVFRALLNFVYTDSLPGTEIDMGEEKKSGQEALWLQHLLAAADRYDLQRLKVLCEEKLCKHIDVKSVKTIFTLAERHNCCGLKEVCLEFLKAPANLKEITAADVFDDIIRTCPFLLKELIGKFAS</sequence>
<evidence type="ECO:0000256" key="2">
    <source>
        <dbReference type="ARBA" id="ARBA00010846"/>
    </source>
</evidence>
<evidence type="ECO:0000259" key="3">
    <source>
        <dbReference type="PROSITE" id="PS50097"/>
    </source>
</evidence>
<dbReference type="InterPro" id="IPR000210">
    <property type="entry name" value="BTB/POZ_dom"/>
</dbReference>
<dbReference type="PROSITE" id="PS50144">
    <property type="entry name" value="MATH"/>
    <property type="match status" value="1"/>
</dbReference>
<dbReference type="SUPFAM" id="SSF49599">
    <property type="entry name" value="TRAF domain-like"/>
    <property type="match status" value="1"/>
</dbReference>